<dbReference type="EMBL" id="BAABIL010000772">
    <property type="protein sequence ID" value="GAA4663132.1"/>
    <property type="molecule type" value="Genomic_DNA"/>
</dbReference>
<dbReference type="Proteomes" id="UP001501195">
    <property type="component" value="Unassembled WGS sequence"/>
</dbReference>
<evidence type="ECO:0000313" key="3">
    <source>
        <dbReference type="EMBL" id="GAA4663132.1"/>
    </source>
</evidence>
<feature type="region of interest" description="Disordered" evidence="1">
    <location>
        <begin position="1"/>
        <end position="23"/>
    </location>
</feature>
<reference evidence="4" key="1">
    <citation type="journal article" date="2019" name="Int. J. Syst. Evol. Microbiol.">
        <title>The Global Catalogue of Microorganisms (GCM) 10K type strain sequencing project: providing services to taxonomists for standard genome sequencing and annotation.</title>
        <authorList>
            <consortium name="The Broad Institute Genomics Platform"/>
            <consortium name="The Broad Institute Genome Sequencing Center for Infectious Disease"/>
            <person name="Wu L."/>
            <person name="Ma J."/>
        </authorList>
    </citation>
    <scope>NUCLEOTIDE SEQUENCE [LARGE SCALE GENOMIC DNA]</scope>
    <source>
        <strain evidence="4">JCM 18126</strain>
    </source>
</reference>
<dbReference type="InterPro" id="IPR036291">
    <property type="entry name" value="NAD(P)-bd_dom_sf"/>
</dbReference>
<dbReference type="InterPro" id="IPR000683">
    <property type="entry name" value="Gfo/Idh/MocA-like_OxRdtase_N"/>
</dbReference>
<sequence length="379" mass="40744">MPDPLEETVPTTSGETPPQPGAGPVRLALVGSGYRAGMVLRLARRLPHLLSVTCVLVRREAAATEVRERWGLPAARDVAGLLARGRPELAVVAAAAPDVLADLVGRGVHVLQETPPAPDLPALRRTWERVGPSGLVHVAEQYPRNPVNAARRSVVRGGAIGTPTSAQVSSTQLHHAVALLRDLLDVGFAPAEVRATTTRAPLLDPLGRAGWTGERAPRELATTIATLDFGDGRTALYDFTETQTRNPLRSRRTVVRGSHGELVDDRLVRWVDPRTVVEQQLVRRQPGTHQDVQGMYLDHISLDGRVVYRNDLAPHRLTDEEIAVTTLLREAGTWARGLGPGPYPLAEGAQDQLLGLAIEEAAATGRPVRTGAEAWAPTG</sequence>
<evidence type="ECO:0000256" key="1">
    <source>
        <dbReference type="SAM" id="MobiDB-lite"/>
    </source>
</evidence>
<feature type="domain" description="Gfo/Idh/MocA-like oxidoreductase N-terminal" evidence="2">
    <location>
        <begin position="26"/>
        <end position="129"/>
    </location>
</feature>
<organism evidence="3 4">
    <name type="scientific">Kineococcus glutinatus</name>
    <dbReference type="NCBI Taxonomy" id="1070872"/>
    <lineage>
        <taxon>Bacteria</taxon>
        <taxon>Bacillati</taxon>
        <taxon>Actinomycetota</taxon>
        <taxon>Actinomycetes</taxon>
        <taxon>Kineosporiales</taxon>
        <taxon>Kineosporiaceae</taxon>
        <taxon>Kineococcus</taxon>
    </lineage>
</organism>
<comment type="caution">
    <text evidence="3">The sequence shown here is derived from an EMBL/GenBank/DDBJ whole genome shotgun (WGS) entry which is preliminary data.</text>
</comment>
<dbReference type="Gene3D" id="3.40.50.720">
    <property type="entry name" value="NAD(P)-binding Rossmann-like Domain"/>
    <property type="match status" value="1"/>
</dbReference>
<dbReference type="SUPFAM" id="SSF51735">
    <property type="entry name" value="NAD(P)-binding Rossmann-fold domains"/>
    <property type="match status" value="1"/>
</dbReference>
<dbReference type="Pfam" id="PF01408">
    <property type="entry name" value="GFO_IDH_MocA"/>
    <property type="match status" value="1"/>
</dbReference>
<proteinExistence type="predicted"/>
<evidence type="ECO:0000259" key="2">
    <source>
        <dbReference type="Pfam" id="PF01408"/>
    </source>
</evidence>
<gene>
    <name evidence="3" type="ORF">GCM10023225_35030</name>
</gene>
<accession>A0ABP8VIU0</accession>
<name>A0ABP8VIU0_9ACTN</name>
<protein>
    <recommendedName>
        <fullName evidence="2">Gfo/Idh/MocA-like oxidoreductase N-terminal domain-containing protein</fullName>
    </recommendedName>
</protein>
<dbReference type="Gene3D" id="3.30.360.10">
    <property type="entry name" value="Dihydrodipicolinate Reductase, domain 2"/>
    <property type="match status" value="1"/>
</dbReference>
<evidence type="ECO:0000313" key="4">
    <source>
        <dbReference type="Proteomes" id="UP001501195"/>
    </source>
</evidence>
<keyword evidence="4" id="KW-1185">Reference proteome</keyword>